<protein>
    <submittedName>
        <fullName evidence="2">Uncharacterized protein</fullName>
    </submittedName>
</protein>
<feature type="region of interest" description="Disordered" evidence="1">
    <location>
        <begin position="52"/>
        <end position="87"/>
    </location>
</feature>
<dbReference type="Proteomes" id="UP000194003">
    <property type="component" value="Unassembled WGS sequence"/>
</dbReference>
<keyword evidence="3" id="KW-1185">Reference proteome</keyword>
<reference evidence="2 3" key="1">
    <citation type="journal article" date="2016" name="BMC Genomics">
        <title>Combined genomic and structural analyses of a cultured magnetotactic bacterium reveals its niche adaptation to a dynamic environment.</title>
        <authorList>
            <person name="Araujo A.C."/>
            <person name="Morillo V."/>
            <person name="Cypriano J."/>
            <person name="Teixeira L.C."/>
            <person name="Leao P."/>
            <person name="Lyra S."/>
            <person name="Almeida L.G."/>
            <person name="Bazylinski D.A."/>
            <person name="Vasconcellos A.T."/>
            <person name="Abreu F."/>
            <person name="Lins U."/>
        </authorList>
    </citation>
    <scope>NUCLEOTIDE SEQUENCE [LARGE SCALE GENOMIC DNA]</scope>
    <source>
        <strain evidence="2 3">IT-1</strain>
    </source>
</reference>
<dbReference type="AlphaFoldDB" id="A0A1Y2K0Q3"/>
<dbReference type="EMBL" id="LVJN01000020">
    <property type="protein sequence ID" value="OSM01611.1"/>
    <property type="molecule type" value="Genomic_DNA"/>
</dbReference>
<evidence type="ECO:0000256" key="1">
    <source>
        <dbReference type="SAM" id="MobiDB-lite"/>
    </source>
</evidence>
<gene>
    <name evidence="2" type="ORF">MAIT1_01618</name>
</gene>
<feature type="compositionally biased region" description="Basic and acidic residues" evidence="1">
    <location>
        <begin position="74"/>
        <end position="87"/>
    </location>
</feature>
<evidence type="ECO:0000313" key="2">
    <source>
        <dbReference type="EMBL" id="OSM01611.1"/>
    </source>
</evidence>
<name>A0A1Y2K0Q3_9PROT</name>
<feature type="region of interest" description="Disordered" evidence="1">
    <location>
        <begin position="1"/>
        <end position="23"/>
    </location>
</feature>
<accession>A0A1Y2K0Q3</accession>
<sequence length="87" mass="9714">MQIETIGDIPQQAPPPAPQYKRSGDSIWLERNQASLNDPTLPGDDLFYRTGNDMGVKSNAPSQNRAVPSPLYNREGEFQERAEKALK</sequence>
<comment type="caution">
    <text evidence="2">The sequence shown here is derived from an EMBL/GenBank/DDBJ whole genome shotgun (WGS) entry which is preliminary data.</text>
</comment>
<evidence type="ECO:0000313" key="3">
    <source>
        <dbReference type="Proteomes" id="UP000194003"/>
    </source>
</evidence>
<proteinExistence type="predicted"/>
<organism evidence="2 3">
    <name type="scientific">Magnetofaba australis IT-1</name>
    <dbReference type="NCBI Taxonomy" id="1434232"/>
    <lineage>
        <taxon>Bacteria</taxon>
        <taxon>Pseudomonadati</taxon>
        <taxon>Pseudomonadota</taxon>
        <taxon>Magnetococcia</taxon>
        <taxon>Magnetococcales</taxon>
        <taxon>Magnetococcaceae</taxon>
        <taxon>Magnetofaba</taxon>
    </lineage>
</organism>
<dbReference type="STRING" id="1434232.MAIT1_01618"/>